<reference evidence="2" key="1">
    <citation type="submission" date="2022-12" db="EMBL/GenBank/DDBJ databases">
        <authorList>
            <person name="Petersen C."/>
        </authorList>
    </citation>
    <scope>NUCLEOTIDE SEQUENCE</scope>
    <source>
        <strain evidence="2">IBT 16125</strain>
    </source>
</reference>
<keyword evidence="3" id="KW-1185">Reference proteome</keyword>
<evidence type="ECO:0000256" key="1">
    <source>
        <dbReference type="SAM" id="MobiDB-lite"/>
    </source>
</evidence>
<feature type="region of interest" description="Disordered" evidence="1">
    <location>
        <begin position="133"/>
        <end position="223"/>
    </location>
</feature>
<dbReference type="EMBL" id="JAPVEA010000002">
    <property type="protein sequence ID" value="KAJ5461770.1"/>
    <property type="molecule type" value="Genomic_DNA"/>
</dbReference>
<dbReference type="Proteomes" id="UP001213681">
    <property type="component" value="Unassembled WGS sequence"/>
</dbReference>
<comment type="caution">
    <text evidence="2">The sequence shown here is derived from an EMBL/GenBank/DDBJ whole genome shotgun (WGS) entry which is preliminary data.</text>
</comment>
<feature type="compositionally biased region" description="Low complexity" evidence="1">
    <location>
        <begin position="170"/>
        <end position="191"/>
    </location>
</feature>
<feature type="compositionally biased region" description="Polar residues" evidence="1">
    <location>
        <begin position="133"/>
        <end position="146"/>
    </location>
</feature>
<dbReference type="AlphaFoldDB" id="A0AAD6G7M2"/>
<dbReference type="GeneID" id="81596948"/>
<evidence type="ECO:0000313" key="3">
    <source>
        <dbReference type="Proteomes" id="UP001213681"/>
    </source>
</evidence>
<proteinExistence type="predicted"/>
<dbReference type="RefSeq" id="XP_056770812.1">
    <property type="nucleotide sequence ID" value="XM_056906705.1"/>
</dbReference>
<feature type="compositionally biased region" description="Low complexity" evidence="1">
    <location>
        <begin position="147"/>
        <end position="160"/>
    </location>
</feature>
<reference evidence="2" key="2">
    <citation type="journal article" date="2023" name="IMA Fungus">
        <title>Comparative genomic study of the Penicillium genus elucidates a diverse pangenome and 15 lateral gene transfer events.</title>
        <authorList>
            <person name="Petersen C."/>
            <person name="Sorensen T."/>
            <person name="Nielsen M.R."/>
            <person name="Sondergaard T.E."/>
            <person name="Sorensen J.L."/>
            <person name="Fitzpatrick D.A."/>
            <person name="Frisvad J.C."/>
            <person name="Nielsen K.L."/>
        </authorList>
    </citation>
    <scope>NUCLEOTIDE SEQUENCE</scope>
    <source>
        <strain evidence="2">IBT 16125</strain>
    </source>
</reference>
<accession>A0AAD6G7M2</accession>
<evidence type="ECO:0000313" key="2">
    <source>
        <dbReference type="EMBL" id="KAJ5461770.1"/>
    </source>
</evidence>
<sequence length="325" mass="34979">MNPVTTHTPAISSLRSNKRARSVDRASSNEPQRKEPKADITCSPLTAVPSILAECPFTGAFFADMAMVIQETFPIGNFAKIYHCATRDVLDALSAVVLKPLCTSSNGLSISDHAQILIADWREDATKAASEVITISDSSPETHQPRSSPAPESPESALLSDTHPPSIFTSPTRQPSSSPSRPSICNSSSESAGKGPSNSKTSLSPLAKPIASRSPMPPKKKRKYLANLTSTRVEVRRDFSGLLIPVANWIEGYHVPKLVGPVQPGQVDAMTDEEFERRMQMGWFREVSKEEGSDQVACAKPGVRRCRGKSDAQCASGMGLCSVIS</sequence>
<gene>
    <name evidence="2" type="ORF">N7458_003322</name>
</gene>
<protein>
    <submittedName>
        <fullName evidence="2">Uncharacterized protein</fullName>
    </submittedName>
</protein>
<organism evidence="2 3">
    <name type="scientific">Penicillium daleae</name>
    <dbReference type="NCBI Taxonomy" id="63821"/>
    <lineage>
        <taxon>Eukaryota</taxon>
        <taxon>Fungi</taxon>
        <taxon>Dikarya</taxon>
        <taxon>Ascomycota</taxon>
        <taxon>Pezizomycotina</taxon>
        <taxon>Eurotiomycetes</taxon>
        <taxon>Eurotiomycetidae</taxon>
        <taxon>Eurotiales</taxon>
        <taxon>Aspergillaceae</taxon>
        <taxon>Penicillium</taxon>
    </lineage>
</organism>
<feature type="compositionally biased region" description="Polar residues" evidence="1">
    <location>
        <begin position="1"/>
        <end position="15"/>
    </location>
</feature>
<name>A0AAD6G7M2_9EURO</name>
<feature type="region of interest" description="Disordered" evidence="1">
    <location>
        <begin position="1"/>
        <end position="38"/>
    </location>
</feature>